<reference evidence="2" key="1">
    <citation type="submission" date="2021-05" db="EMBL/GenBank/DDBJ databases">
        <title>Comparative genomics of three Colletotrichum scovillei strains and genetic complementation revealed genes involved fungal growth and virulence on chili pepper.</title>
        <authorList>
            <person name="Hsieh D.-K."/>
            <person name="Chuang S.-C."/>
            <person name="Chen C.-Y."/>
            <person name="Chao Y.-T."/>
            <person name="Lu M.-Y.J."/>
            <person name="Lee M.-H."/>
            <person name="Shih M.-C."/>
        </authorList>
    </citation>
    <scope>NUCLEOTIDE SEQUENCE</scope>
    <source>
        <strain evidence="2">Coll-153</strain>
    </source>
</reference>
<gene>
    <name evidence="2" type="ORF">JMJ77_006532</name>
</gene>
<evidence type="ECO:0000313" key="2">
    <source>
        <dbReference type="EMBL" id="KAG7059164.1"/>
    </source>
</evidence>
<dbReference type="EMBL" id="JAESDN010000001">
    <property type="protein sequence ID" value="KAG7059164.1"/>
    <property type="molecule type" value="Genomic_DNA"/>
</dbReference>
<protein>
    <submittedName>
        <fullName evidence="2">Uncharacterized protein</fullName>
    </submittedName>
</protein>
<evidence type="ECO:0000313" key="3">
    <source>
        <dbReference type="Proteomes" id="UP000699042"/>
    </source>
</evidence>
<evidence type="ECO:0000256" key="1">
    <source>
        <dbReference type="SAM" id="MobiDB-lite"/>
    </source>
</evidence>
<name>A0A9P7RJE9_9PEZI</name>
<dbReference type="Proteomes" id="UP000699042">
    <property type="component" value="Unassembled WGS sequence"/>
</dbReference>
<accession>A0A9P7RJE9</accession>
<feature type="region of interest" description="Disordered" evidence="1">
    <location>
        <begin position="14"/>
        <end position="38"/>
    </location>
</feature>
<proteinExistence type="predicted"/>
<feature type="compositionally biased region" description="Basic and acidic residues" evidence="1">
    <location>
        <begin position="14"/>
        <end position="25"/>
    </location>
</feature>
<comment type="caution">
    <text evidence="2">The sequence shown here is derived from an EMBL/GenBank/DDBJ whole genome shotgun (WGS) entry which is preliminary data.</text>
</comment>
<dbReference type="AlphaFoldDB" id="A0A9P7RJE9"/>
<feature type="non-terminal residue" evidence="2">
    <location>
        <position position="1"/>
    </location>
</feature>
<organism evidence="2 3">
    <name type="scientific">Colletotrichum scovillei</name>
    <dbReference type="NCBI Taxonomy" id="1209932"/>
    <lineage>
        <taxon>Eukaryota</taxon>
        <taxon>Fungi</taxon>
        <taxon>Dikarya</taxon>
        <taxon>Ascomycota</taxon>
        <taxon>Pezizomycotina</taxon>
        <taxon>Sordariomycetes</taxon>
        <taxon>Hypocreomycetidae</taxon>
        <taxon>Glomerellales</taxon>
        <taxon>Glomerellaceae</taxon>
        <taxon>Colletotrichum</taxon>
        <taxon>Colletotrichum acutatum species complex</taxon>
    </lineage>
</organism>
<keyword evidence="3" id="KW-1185">Reference proteome</keyword>
<sequence>FSLHQHICGGEIKPSRDTLKYENSKAPRAGDLSKLSRN</sequence>